<reference evidence="1 2" key="1">
    <citation type="submission" date="2016-12" db="EMBL/GenBank/DDBJ databases">
        <title>Genome Mining:The Detection of Biosynthetic Gene Clusters to Aid in the Expression of Curamycin A produced by Streptomyces sp. strain CZA14.</title>
        <authorList>
            <person name="Durrell K.A."/>
            <person name="Kirby B.M."/>
            <person name="Khan W."/>
            <person name="Mthethwa T."/>
            <person name="Le Roes-Hill M."/>
        </authorList>
    </citation>
    <scope>NUCLEOTIDE SEQUENCE [LARGE SCALE GENOMIC DNA]</scope>
    <source>
        <strain evidence="1 2">CZA14</strain>
    </source>
</reference>
<dbReference type="RefSeq" id="WP_086170810.1">
    <property type="nucleotide sequence ID" value="NZ_MRYD01000110.1"/>
</dbReference>
<protein>
    <submittedName>
        <fullName evidence="1">Uncharacterized protein</fullName>
    </submittedName>
</protein>
<dbReference type="EMBL" id="MRYD01000110">
    <property type="protein sequence ID" value="OSZ58683.1"/>
    <property type="molecule type" value="Genomic_DNA"/>
</dbReference>
<dbReference type="Proteomes" id="UP000194266">
    <property type="component" value="Unassembled WGS sequence"/>
</dbReference>
<gene>
    <name evidence="1" type="ORF">OQI_20470</name>
</gene>
<evidence type="ECO:0000313" key="2">
    <source>
        <dbReference type="Proteomes" id="UP000194266"/>
    </source>
</evidence>
<sequence>MTPHQVFAVAALGGLAALVGLVLAAASAIGLYRITTRLIDLHEAHRERRAHEQQQRADLAACQAIHALPTTDHPKEDQR</sequence>
<proteinExistence type="predicted"/>
<evidence type="ECO:0000313" key="1">
    <source>
        <dbReference type="EMBL" id="OSZ58683.1"/>
    </source>
</evidence>
<name>A0ABX3YFK4_9ACTN</name>
<organism evidence="1 2">
    <name type="scientific">Streptomyces pharetrae CZA14</name>
    <dbReference type="NCBI Taxonomy" id="1144883"/>
    <lineage>
        <taxon>Bacteria</taxon>
        <taxon>Bacillati</taxon>
        <taxon>Actinomycetota</taxon>
        <taxon>Actinomycetes</taxon>
        <taxon>Kitasatosporales</taxon>
        <taxon>Streptomycetaceae</taxon>
        <taxon>Streptomyces</taxon>
    </lineage>
</organism>
<comment type="caution">
    <text evidence="1">The sequence shown here is derived from an EMBL/GenBank/DDBJ whole genome shotgun (WGS) entry which is preliminary data.</text>
</comment>
<accession>A0ABX3YFK4</accession>
<keyword evidence="2" id="KW-1185">Reference proteome</keyword>